<gene>
    <name evidence="2" type="ORF">PR048_019697</name>
</gene>
<name>A0ABQ9H471_9NEOP</name>
<evidence type="ECO:0000313" key="3">
    <source>
        <dbReference type="Proteomes" id="UP001159363"/>
    </source>
</evidence>
<keyword evidence="3" id="KW-1185">Reference proteome</keyword>
<dbReference type="EMBL" id="JARBHB010000007">
    <property type="protein sequence ID" value="KAJ8879091.1"/>
    <property type="molecule type" value="Genomic_DNA"/>
</dbReference>
<protein>
    <submittedName>
        <fullName evidence="2">Uncharacterized protein</fullName>
    </submittedName>
</protein>
<sequence length="286" mass="32244">MHRHGRRNRPYESDSPIYLLTTTLEDKKSYIVHYRNLKQPGLRIKKIYCVLEFEQEAWLKHYVALNPVKRQATIETQHCTLVQCHALKCRKASDARVCCALSGPALLDPEHVYFEDKAVIRWGFLGDIPFPPPLNSGISPYSPQSLSSALKTSLLLFSTVLGPFVIFSMENAALSSPISADSSFFTGASMMNIADLPWRSQLVCHLSRVMEALGSDPRKGMGVGANVEDVERLPKTNSFRHRVDQNRQVPANIVHDEQENADGSRPHGQRNDLHKDCEHYAEPHLS</sequence>
<feature type="compositionally biased region" description="Basic and acidic residues" evidence="1">
    <location>
        <begin position="254"/>
        <end position="275"/>
    </location>
</feature>
<organism evidence="2 3">
    <name type="scientific">Dryococelus australis</name>
    <dbReference type="NCBI Taxonomy" id="614101"/>
    <lineage>
        <taxon>Eukaryota</taxon>
        <taxon>Metazoa</taxon>
        <taxon>Ecdysozoa</taxon>
        <taxon>Arthropoda</taxon>
        <taxon>Hexapoda</taxon>
        <taxon>Insecta</taxon>
        <taxon>Pterygota</taxon>
        <taxon>Neoptera</taxon>
        <taxon>Polyneoptera</taxon>
        <taxon>Phasmatodea</taxon>
        <taxon>Verophasmatodea</taxon>
        <taxon>Anareolatae</taxon>
        <taxon>Phasmatidae</taxon>
        <taxon>Eurycanthinae</taxon>
        <taxon>Dryococelus</taxon>
    </lineage>
</organism>
<proteinExistence type="predicted"/>
<comment type="caution">
    <text evidence="2">The sequence shown here is derived from an EMBL/GenBank/DDBJ whole genome shotgun (WGS) entry which is preliminary data.</text>
</comment>
<accession>A0ABQ9H471</accession>
<evidence type="ECO:0000313" key="2">
    <source>
        <dbReference type="EMBL" id="KAJ8879091.1"/>
    </source>
</evidence>
<evidence type="ECO:0000256" key="1">
    <source>
        <dbReference type="SAM" id="MobiDB-lite"/>
    </source>
</evidence>
<feature type="region of interest" description="Disordered" evidence="1">
    <location>
        <begin position="235"/>
        <end position="275"/>
    </location>
</feature>
<dbReference type="Proteomes" id="UP001159363">
    <property type="component" value="Chromosome 6"/>
</dbReference>
<reference evidence="2 3" key="1">
    <citation type="submission" date="2023-02" db="EMBL/GenBank/DDBJ databases">
        <title>LHISI_Scaffold_Assembly.</title>
        <authorList>
            <person name="Stuart O.P."/>
            <person name="Cleave R."/>
            <person name="Magrath M.J.L."/>
            <person name="Mikheyev A.S."/>
        </authorList>
    </citation>
    <scope>NUCLEOTIDE SEQUENCE [LARGE SCALE GENOMIC DNA]</scope>
    <source>
        <strain evidence="2">Daus_M_001</strain>
        <tissue evidence="2">Leg muscle</tissue>
    </source>
</reference>